<evidence type="ECO:0000256" key="2">
    <source>
        <dbReference type="ARBA" id="ARBA00022741"/>
    </source>
</evidence>
<dbReference type="InterPro" id="IPR050093">
    <property type="entry name" value="ABC_SmlMolc_Importer"/>
</dbReference>
<dbReference type="PANTHER" id="PTHR42781">
    <property type="entry name" value="SPERMIDINE/PUTRESCINE IMPORT ATP-BINDING PROTEIN POTA"/>
    <property type="match status" value="1"/>
</dbReference>
<dbReference type="GO" id="GO:0005524">
    <property type="term" value="F:ATP binding"/>
    <property type="evidence" value="ECO:0007669"/>
    <property type="project" value="UniProtKB-KW"/>
</dbReference>
<dbReference type="Pfam" id="PF00005">
    <property type="entry name" value="ABC_tran"/>
    <property type="match status" value="1"/>
</dbReference>
<dbReference type="PROSITE" id="PS50893">
    <property type="entry name" value="ABC_TRANSPORTER_2"/>
    <property type="match status" value="1"/>
</dbReference>
<dbReference type="Proteomes" id="UP000549066">
    <property type="component" value="Unassembled WGS sequence"/>
</dbReference>
<protein>
    <submittedName>
        <fullName evidence="5">Molybdate transport system ATP-binding protein</fullName>
    </submittedName>
</protein>
<dbReference type="RefSeq" id="WP_218889863.1">
    <property type="nucleotide sequence ID" value="NZ_JACCFI010000001.1"/>
</dbReference>
<name>A0A852WS39_9MICO</name>
<evidence type="ECO:0000313" key="6">
    <source>
        <dbReference type="Proteomes" id="UP000549066"/>
    </source>
</evidence>
<dbReference type="InterPro" id="IPR008995">
    <property type="entry name" value="Mo/tungstate-bd_C_term_dom"/>
</dbReference>
<keyword evidence="1" id="KW-0813">Transport</keyword>
<dbReference type="InterPro" id="IPR027417">
    <property type="entry name" value="P-loop_NTPase"/>
</dbReference>
<evidence type="ECO:0000256" key="1">
    <source>
        <dbReference type="ARBA" id="ARBA00022448"/>
    </source>
</evidence>
<dbReference type="GO" id="GO:0016887">
    <property type="term" value="F:ATP hydrolysis activity"/>
    <property type="evidence" value="ECO:0007669"/>
    <property type="project" value="InterPro"/>
</dbReference>
<keyword evidence="2" id="KW-0547">Nucleotide-binding</keyword>
<dbReference type="AlphaFoldDB" id="A0A852WS39"/>
<keyword evidence="3 5" id="KW-0067">ATP-binding</keyword>
<feature type="domain" description="ABC transporter" evidence="4">
    <location>
        <begin position="5"/>
        <end position="246"/>
    </location>
</feature>
<gene>
    <name evidence="5" type="ORF">BJY17_001483</name>
</gene>
<proteinExistence type="predicted"/>
<reference evidence="5 6" key="1">
    <citation type="submission" date="2020-07" db="EMBL/GenBank/DDBJ databases">
        <title>Sequencing the genomes of 1000 actinobacteria strains.</title>
        <authorList>
            <person name="Klenk H.-P."/>
        </authorList>
    </citation>
    <scope>NUCLEOTIDE SEQUENCE [LARGE SCALE GENOMIC DNA]</scope>
    <source>
        <strain evidence="5 6">DSM 8598</strain>
    </source>
</reference>
<evidence type="ECO:0000259" key="4">
    <source>
        <dbReference type="PROSITE" id="PS50893"/>
    </source>
</evidence>
<organism evidence="5 6">
    <name type="scientific">Agromyces hippuratus</name>
    <dbReference type="NCBI Taxonomy" id="286438"/>
    <lineage>
        <taxon>Bacteria</taxon>
        <taxon>Bacillati</taxon>
        <taxon>Actinomycetota</taxon>
        <taxon>Actinomycetes</taxon>
        <taxon>Micrococcales</taxon>
        <taxon>Microbacteriaceae</taxon>
        <taxon>Agromyces</taxon>
    </lineage>
</organism>
<evidence type="ECO:0000313" key="5">
    <source>
        <dbReference type="EMBL" id="NYG20736.1"/>
    </source>
</evidence>
<accession>A0A852WS39</accession>
<dbReference type="PROSITE" id="PS00211">
    <property type="entry name" value="ABC_TRANSPORTER_1"/>
    <property type="match status" value="1"/>
</dbReference>
<dbReference type="EMBL" id="JACCFI010000001">
    <property type="protein sequence ID" value="NYG20736.1"/>
    <property type="molecule type" value="Genomic_DNA"/>
</dbReference>
<dbReference type="InterPro" id="IPR003593">
    <property type="entry name" value="AAA+_ATPase"/>
</dbReference>
<dbReference type="SUPFAM" id="SSF50331">
    <property type="entry name" value="MOP-like"/>
    <property type="match status" value="1"/>
</dbReference>
<dbReference type="SUPFAM" id="SSF52540">
    <property type="entry name" value="P-loop containing nucleoside triphosphate hydrolases"/>
    <property type="match status" value="1"/>
</dbReference>
<dbReference type="PANTHER" id="PTHR42781:SF4">
    <property type="entry name" value="SPERMIDINE_PUTRESCINE IMPORT ATP-BINDING PROTEIN POTA"/>
    <property type="match status" value="1"/>
</dbReference>
<keyword evidence="6" id="KW-1185">Reference proteome</keyword>
<sequence>MSGGAASEGLVADVTTRRGDFALDVSLHVAPGETLAVLGPNGSGKTTLLQTIAGTLAVDRGAVHLAGRELGSAEPGRPRRHVGPEGRRVGLLGQQPLLFPHLSALDNVAFGPRAQGVGSTASRETARRWLARVGLAELASRRPLALSGGQRQRVALARTLAARPEVLLLDEPFTALDVESGPEMRALIAEHPWPVPIPILLVTHDPLDAIVLADRAAILHDGRIVQQGATAEVLGHPASPFVAALAGVNLVIGVIDADGDIVSGAASTGTASAASTGAGPVLRAAGAPPAPGTRVAAVFGPGAVHVAPTVPGEPAASVNSWTGTVAVLQPVPGGVRIGIAEHPRLFVDVPSAAAVSLDLSTGARLGFTIPATEVSVRALPAAVLR</sequence>
<dbReference type="InterPro" id="IPR017871">
    <property type="entry name" value="ABC_transporter-like_CS"/>
</dbReference>
<dbReference type="InterPro" id="IPR003439">
    <property type="entry name" value="ABC_transporter-like_ATP-bd"/>
</dbReference>
<dbReference type="SMART" id="SM00382">
    <property type="entry name" value="AAA"/>
    <property type="match status" value="1"/>
</dbReference>
<evidence type="ECO:0000256" key="3">
    <source>
        <dbReference type="ARBA" id="ARBA00022840"/>
    </source>
</evidence>
<dbReference type="Gene3D" id="3.40.50.300">
    <property type="entry name" value="P-loop containing nucleotide triphosphate hydrolases"/>
    <property type="match status" value="1"/>
</dbReference>
<comment type="caution">
    <text evidence="5">The sequence shown here is derived from an EMBL/GenBank/DDBJ whole genome shotgun (WGS) entry which is preliminary data.</text>
</comment>